<dbReference type="AlphaFoldDB" id="A0AAE1BHQ0"/>
<comment type="caution">
    <text evidence="1">The sequence shown here is derived from an EMBL/GenBank/DDBJ whole genome shotgun (WGS) entry which is preliminary data.</text>
</comment>
<evidence type="ECO:0000313" key="1">
    <source>
        <dbReference type="EMBL" id="KAK3851001.1"/>
    </source>
</evidence>
<keyword evidence="2" id="KW-1185">Reference proteome</keyword>
<sequence>MVGKESVSDARRRQHSLTHSALMGPTLQLGIQTRATPATVTPSSLAKNTHLTVTLTLPTTLLQALYLRPLSLHSSFFASHRLSHSYYKHASLTQTLHPVSQSVCCNKTFTTPAISPQKNQPSPFLLQHPSLYLSFRLLPTPLTLPLTPSTATTPHSTSHSVYYNTPHSTSHPVYCPHHSHSTSHPVYYYQHPSLYLSPRLLPPSLSLYLSPRLLPSLTLPLTPSTTTITLTLTPSTTTPLTPPLTPSTTTITLTLPLTPSVTTPHRTLP</sequence>
<name>A0AAE1BHQ0_PETCI</name>
<evidence type="ECO:0000313" key="2">
    <source>
        <dbReference type="Proteomes" id="UP001286313"/>
    </source>
</evidence>
<gene>
    <name evidence="1" type="ORF">Pcinc_042321</name>
</gene>
<organism evidence="1 2">
    <name type="scientific">Petrolisthes cinctipes</name>
    <name type="common">Flat porcelain crab</name>
    <dbReference type="NCBI Taxonomy" id="88211"/>
    <lineage>
        <taxon>Eukaryota</taxon>
        <taxon>Metazoa</taxon>
        <taxon>Ecdysozoa</taxon>
        <taxon>Arthropoda</taxon>
        <taxon>Crustacea</taxon>
        <taxon>Multicrustacea</taxon>
        <taxon>Malacostraca</taxon>
        <taxon>Eumalacostraca</taxon>
        <taxon>Eucarida</taxon>
        <taxon>Decapoda</taxon>
        <taxon>Pleocyemata</taxon>
        <taxon>Anomura</taxon>
        <taxon>Galatheoidea</taxon>
        <taxon>Porcellanidae</taxon>
        <taxon>Petrolisthes</taxon>
    </lineage>
</organism>
<dbReference type="Proteomes" id="UP001286313">
    <property type="component" value="Unassembled WGS sequence"/>
</dbReference>
<proteinExistence type="predicted"/>
<reference evidence="1" key="1">
    <citation type="submission" date="2023-10" db="EMBL/GenBank/DDBJ databases">
        <title>Genome assemblies of two species of porcelain crab, Petrolisthes cinctipes and Petrolisthes manimaculis (Anomura: Porcellanidae).</title>
        <authorList>
            <person name="Angst P."/>
        </authorList>
    </citation>
    <scope>NUCLEOTIDE SEQUENCE</scope>
    <source>
        <strain evidence="1">PB745_01</strain>
        <tissue evidence="1">Gill</tissue>
    </source>
</reference>
<dbReference type="EMBL" id="JAWQEG010008090">
    <property type="protein sequence ID" value="KAK3851001.1"/>
    <property type="molecule type" value="Genomic_DNA"/>
</dbReference>
<accession>A0AAE1BHQ0</accession>
<protein>
    <submittedName>
        <fullName evidence="1">Uncharacterized protein</fullName>
    </submittedName>
</protein>